<dbReference type="SUPFAM" id="SSF53098">
    <property type="entry name" value="Ribonuclease H-like"/>
    <property type="match status" value="1"/>
</dbReference>
<dbReference type="GO" id="GO:0003677">
    <property type="term" value="F:DNA binding"/>
    <property type="evidence" value="ECO:0007669"/>
    <property type="project" value="UniProtKB-UniRule"/>
</dbReference>
<keyword evidence="5 17" id="KW-0808">Transferase</keyword>
<dbReference type="GO" id="GO:0008409">
    <property type="term" value="F:5'-3' exonuclease activity"/>
    <property type="evidence" value="ECO:0007669"/>
    <property type="project" value="UniProtKB-UniRule"/>
</dbReference>
<dbReference type="FunFam" id="1.20.1060.10:FF:000001">
    <property type="entry name" value="DNA polymerase I"/>
    <property type="match status" value="1"/>
</dbReference>
<keyword evidence="8" id="KW-0540">Nuclease</keyword>
<keyword evidence="11 17" id="KW-0269">Exonuclease</keyword>
<dbReference type="InterPro" id="IPR043502">
    <property type="entry name" value="DNA/RNA_pol_sf"/>
</dbReference>
<evidence type="ECO:0000256" key="9">
    <source>
        <dbReference type="ARBA" id="ARBA00022763"/>
    </source>
</evidence>
<reference evidence="22 23" key="1">
    <citation type="submission" date="2016-10" db="EMBL/GenBank/DDBJ databases">
        <authorList>
            <person name="de Groot N.N."/>
        </authorList>
    </citation>
    <scope>NUCLEOTIDE SEQUENCE [LARGE SCALE GENOMIC DNA]</scope>
    <source>
        <strain evidence="22 23">CGMCC 1.7659</strain>
    </source>
</reference>
<dbReference type="OrthoDB" id="9806424at2"/>
<keyword evidence="7 17" id="KW-0235">DNA replication</keyword>
<evidence type="ECO:0000256" key="5">
    <source>
        <dbReference type="ARBA" id="ARBA00022679"/>
    </source>
</evidence>
<dbReference type="CDD" id="cd08637">
    <property type="entry name" value="DNA_pol_A_pol_I_C"/>
    <property type="match status" value="1"/>
</dbReference>
<evidence type="ECO:0000256" key="4">
    <source>
        <dbReference type="ARBA" id="ARBA00020311"/>
    </source>
</evidence>
<dbReference type="Gene3D" id="1.20.1060.10">
    <property type="entry name" value="Taq DNA Polymerase, Chain T, domain 4"/>
    <property type="match status" value="1"/>
</dbReference>
<comment type="subunit">
    <text evidence="2">Single-chain monomer with multiple functions.</text>
</comment>
<dbReference type="InterPro" id="IPR019760">
    <property type="entry name" value="DNA-dir_DNA_pol_A_CS"/>
</dbReference>
<dbReference type="Gene3D" id="1.10.150.20">
    <property type="entry name" value="5' to 3' exonuclease, C-terminal subdomain"/>
    <property type="match status" value="2"/>
</dbReference>
<keyword evidence="6 17" id="KW-0548">Nucleotidyltransferase</keyword>
<keyword evidence="23" id="KW-1185">Reference proteome</keyword>
<dbReference type="InterPro" id="IPR029060">
    <property type="entry name" value="PIN-like_dom_sf"/>
</dbReference>
<keyword evidence="12 17" id="KW-0239">DNA-directed DNA polymerase</keyword>
<feature type="region of interest" description="Disordered" evidence="18">
    <location>
        <begin position="285"/>
        <end position="309"/>
    </location>
</feature>
<evidence type="ECO:0000256" key="15">
    <source>
        <dbReference type="ARBA" id="ARBA00049244"/>
    </source>
</evidence>
<keyword evidence="14 17" id="KW-0234">DNA repair</keyword>
<evidence type="ECO:0000259" key="20">
    <source>
        <dbReference type="SMART" id="SM00475"/>
    </source>
</evidence>
<dbReference type="CDD" id="cd06139">
    <property type="entry name" value="DNA_polA_I_Ecoli_like_exo"/>
    <property type="match status" value="1"/>
</dbReference>
<evidence type="ECO:0000313" key="23">
    <source>
        <dbReference type="Proteomes" id="UP000198575"/>
    </source>
</evidence>
<dbReference type="STRING" id="578942.SAMN05216289_13522"/>
<dbReference type="GO" id="GO:0008408">
    <property type="term" value="F:3'-5' exonuclease activity"/>
    <property type="evidence" value="ECO:0007669"/>
    <property type="project" value="UniProtKB-UniRule"/>
</dbReference>
<evidence type="ECO:0000259" key="21">
    <source>
        <dbReference type="SMART" id="SM00482"/>
    </source>
</evidence>
<keyword evidence="9 17" id="KW-0227">DNA damage</keyword>
<dbReference type="FunFam" id="1.10.150.20:FF:000002">
    <property type="entry name" value="DNA polymerase I"/>
    <property type="match status" value="1"/>
</dbReference>
<dbReference type="EC" id="2.7.7.7" evidence="3 16"/>
<dbReference type="Pfam" id="PF01367">
    <property type="entry name" value="5_3_exonuc"/>
    <property type="match status" value="1"/>
</dbReference>
<dbReference type="Gene3D" id="3.40.50.1010">
    <property type="entry name" value="5'-nuclease"/>
    <property type="match status" value="1"/>
</dbReference>
<dbReference type="InterPro" id="IPR002421">
    <property type="entry name" value="5-3_exonuclease"/>
</dbReference>
<dbReference type="NCBIfam" id="NF004397">
    <property type="entry name" value="PRK05755.1"/>
    <property type="match status" value="1"/>
</dbReference>
<proteinExistence type="inferred from homology"/>
<dbReference type="NCBIfam" id="TIGR00593">
    <property type="entry name" value="pola"/>
    <property type="match status" value="1"/>
</dbReference>
<dbReference type="Proteomes" id="UP000198575">
    <property type="component" value="Unassembled WGS sequence"/>
</dbReference>
<evidence type="ECO:0000256" key="18">
    <source>
        <dbReference type="SAM" id="MobiDB-lite"/>
    </source>
</evidence>
<dbReference type="SUPFAM" id="SSF47807">
    <property type="entry name" value="5' to 3' exonuclease, C-terminal subdomain"/>
    <property type="match status" value="1"/>
</dbReference>
<evidence type="ECO:0000259" key="19">
    <source>
        <dbReference type="SMART" id="SM00474"/>
    </source>
</evidence>
<dbReference type="SMART" id="SM00279">
    <property type="entry name" value="HhH2"/>
    <property type="match status" value="1"/>
</dbReference>
<dbReference type="CDD" id="cd09859">
    <property type="entry name" value="PIN_53EXO"/>
    <property type="match status" value="1"/>
</dbReference>
<feature type="domain" description="3'-5' exonuclease" evidence="19">
    <location>
        <begin position="323"/>
        <end position="510"/>
    </location>
</feature>
<dbReference type="PANTHER" id="PTHR10133">
    <property type="entry name" value="DNA POLYMERASE I"/>
    <property type="match status" value="1"/>
</dbReference>
<dbReference type="GO" id="GO:0006261">
    <property type="term" value="P:DNA-templated DNA replication"/>
    <property type="evidence" value="ECO:0007669"/>
    <property type="project" value="UniProtKB-UniRule"/>
</dbReference>
<dbReference type="PROSITE" id="PS00447">
    <property type="entry name" value="DNA_POLYMERASE_A"/>
    <property type="match status" value="1"/>
</dbReference>
<dbReference type="SMART" id="SM00474">
    <property type="entry name" value="35EXOc"/>
    <property type="match status" value="1"/>
</dbReference>
<dbReference type="InterPro" id="IPR008918">
    <property type="entry name" value="HhH2"/>
</dbReference>
<evidence type="ECO:0000256" key="10">
    <source>
        <dbReference type="ARBA" id="ARBA00022801"/>
    </source>
</evidence>
<feature type="domain" description="5'-3' exonuclease" evidence="20">
    <location>
        <begin position="6"/>
        <end position="259"/>
    </location>
</feature>
<dbReference type="SMART" id="SM00482">
    <property type="entry name" value="POLAc"/>
    <property type="match status" value="1"/>
</dbReference>
<dbReference type="InterPro" id="IPR036397">
    <property type="entry name" value="RNaseH_sf"/>
</dbReference>
<evidence type="ECO:0000256" key="7">
    <source>
        <dbReference type="ARBA" id="ARBA00022705"/>
    </source>
</evidence>
<dbReference type="InterPro" id="IPR018320">
    <property type="entry name" value="DNA_polymerase_1"/>
</dbReference>
<keyword evidence="13 17" id="KW-0238">DNA-binding</keyword>
<dbReference type="InterPro" id="IPR020045">
    <property type="entry name" value="DNA_polI_H3TH"/>
</dbReference>
<dbReference type="SUPFAM" id="SSF56672">
    <property type="entry name" value="DNA/RNA polymerases"/>
    <property type="match status" value="1"/>
</dbReference>
<dbReference type="InterPro" id="IPR001098">
    <property type="entry name" value="DNA-dir_DNA_pol_A_palm_dom"/>
</dbReference>
<dbReference type="EMBL" id="FOVF01000035">
    <property type="protein sequence ID" value="SFN60163.1"/>
    <property type="molecule type" value="Genomic_DNA"/>
</dbReference>
<dbReference type="InterPro" id="IPR012337">
    <property type="entry name" value="RNaseH-like_sf"/>
</dbReference>
<name>A0A1I5ACL9_9GAMM</name>
<evidence type="ECO:0000256" key="16">
    <source>
        <dbReference type="NCBIfam" id="TIGR00593"/>
    </source>
</evidence>
<evidence type="ECO:0000256" key="14">
    <source>
        <dbReference type="ARBA" id="ARBA00023204"/>
    </source>
</evidence>
<dbReference type="RefSeq" id="WP_092410316.1">
    <property type="nucleotide sequence ID" value="NZ_FOVF01000035.1"/>
</dbReference>
<dbReference type="PANTHER" id="PTHR10133:SF27">
    <property type="entry name" value="DNA POLYMERASE NU"/>
    <property type="match status" value="1"/>
</dbReference>
<dbReference type="GO" id="GO:0003887">
    <property type="term" value="F:DNA-directed DNA polymerase activity"/>
    <property type="evidence" value="ECO:0007669"/>
    <property type="project" value="UniProtKB-UniRule"/>
</dbReference>
<feature type="compositionally biased region" description="Polar residues" evidence="18">
    <location>
        <begin position="285"/>
        <end position="294"/>
    </location>
</feature>
<dbReference type="InterPro" id="IPR002562">
    <property type="entry name" value="3'-5'_exonuclease_dom"/>
</dbReference>
<dbReference type="Gene3D" id="3.30.420.10">
    <property type="entry name" value="Ribonuclease H-like superfamily/Ribonuclease H"/>
    <property type="match status" value="1"/>
</dbReference>
<accession>A0A1I5ACL9</accession>
<feature type="domain" description="DNA-directed DNA polymerase family A palm" evidence="21">
    <location>
        <begin position="679"/>
        <end position="885"/>
    </location>
</feature>
<evidence type="ECO:0000256" key="2">
    <source>
        <dbReference type="ARBA" id="ARBA00011541"/>
    </source>
</evidence>
<evidence type="ECO:0000256" key="3">
    <source>
        <dbReference type="ARBA" id="ARBA00012417"/>
    </source>
</evidence>
<evidence type="ECO:0000256" key="1">
    <source>
        <dbReference type="ARBA" id="ARBA00007705"/>
    </source>
</evidence>
<keyword evidence="10 17" id="KW-0378">Hydrolase</keyword>
<dbReference type="Pfam" id="PF01612">
    <property type="entry name" value="DNA_pol_A_exo1"/>
    <property type="match status" value="1"/>
</dbReference>
<evidence type="ECO:0000256" key="8">
    <source>
        <dbReference type="ARBA" id="ARBA00022722"/>
    </source>
</evidence>
<evidence type="ECO:0000256" key="12">
    <source>
        <dbReference type="ARBA" id="ARBA00022932"/>
    </source>
</evidence>
<comment type="function">
    <text evidence="17">In addition to polymerase activity, this DNA polymerase exhibits 3'-5' and 5'-3' exonuclease activity.</text>
</comment>
<dbReference type="InterPro" id="IPR002298">
    <property type="entry name" value="DNA_polymerase_A"/>
</dbReference>
<comment type="catalytic activity">
    <reaction evidence="15 17">
        <text>DNA(n) + a 2'-deoxyribonucleoside 5'-triphosphate = DNA(n+1) + diphosphate</text>
        <dbReference type="Rhea" id="RHEA:22508"/>
        <dbReference type="Rhea" id="RHEA-COMP:17339"/>
        <dbReference type="Rhea" id="RHEA-COMP:17340"/>
        <dbReference type="ChEBI" id="CHEBI:33019"/>
        <dbReference type="ChEBI" id="CHEBI:61560"/>
        <dbReference type="ChEBI" id="CHEBI:173112"/>
        <dbReference type="EC" id="2.7.7.7"/>
    </reaction>
</comment>
<evidence type="ECO:0000256" key="11">
    <source>
        <dbReference type="ARBA" id="ARBA00022839"/>
    </source>
</evidence>
<dbReference type="FunFam" id="1.10.150.20:FF:000003">
    <property type="entry name" value="DNA polymerase I"/>
    <property type="match status" value="1"/>
</dbReference>
<dbReference type="Gene3D" id="3.30.70.370">
    <property type="match status" value="1"/>
</dbReference>
<dbReference type="AlphaFoldDB" id="A0A1I5ACL9"/>
<sequence length="921" mass="100863">MQTPRKRLVLIDGSSYLFRAFHALPPLSNAAGEPTGALFGVVNMLRATLKEKPDYAAFVSDASGPTFRDELYAEYKANRAPTPEDLKAQVDPMLAIVAALGFPILRVGGVEADDVIGTLARQAEAHDVDVVISTGDKDFAQLVSPHISLVNTMTRTTMDRDGVIEKFGVPPERIVDFLALTGDTVDNVPGVHKCGPKTAAKWIAEYGSLDEVIRRADEVGGKIGENLRQALAHLPLSRRLVTIKTDVDLDVGATDLALREPDVETLAALYRRYEFNAALKDLEGKSTSQASAQEPQVEERSAAGGAAAATGSAVKTPAVAGVYETVLDRERLAHWLRQLESADLICFDTETTSIDSMRAEIVGVSFSVEPGSAAYIPLTHDYPGAPQQLDRNEVLGALRPLLEDKGRAKLAQHAKYDVNVLSTAGIKVAGIAHDTMLESYVLNSTASRHDMDTLARRHLDYQTIHFEDVAGKGAKQILFSQVDLETATRYAAEDADITLRLHHALWPQLEAEPKLASVYRDIEIPLIPVLARMEQTGVLVDVGALRIQGRELAHRMQELTTQAHQVAGRNFSLDSPKQLQALLFDELKLPVVMKTPKGQPSTNEEALEAIADAHELPRLILEYRGLAKLRSTYTEKLAEIVNPRTGRVHTSYHQATAATGRLSSSDPNLQNIPVRTEEGRRIRQAFIAPPGYRILAADYSQIELRIMAHLSGDAGLLAAFHGDQDIHRSTAAEVFSVPLADVDAHQRRAAKAINFGLMYGMSAFGLARQLGIGRGEAQDYIARYFNRYPGVREFMDRVREKAHQDGYVETVFGRRLYLDSIGSRNQAQRAGAERAAINAPMQGTAADIIKRAMIAVDHWLSDRAGEARMLMQVHDELVFEVRQDCVEAIRDGVRERMAGAAALDVPLVVDIGVGANWDEAH</sequence>
<evidence type="ECO:0000256" key="6">
    <source>
        <dbReference type="ARBA" id="ARBA00022695"/>
    </source>
</evidence>
<evidence type="ECO:0000256" key="13">
    <source>
        <dbReference type="ARBA" id="ARBA00023125"/>
    </source>
</evidence>
<organism evidence="22 23">
    <name type="scientific">Dokdonella immobilis</name>
    <dbReference type="NCBI Taxonomy" id="578942"/>
    <lineage>
        <taxon>Bacteria</taxon>
        <taxon>Pseudomonadati</taxon>
        <taxon>Pseudomonadota</taxon>
        <taxon>Gammaproteobacteria</taxon>
        <taxon>Lysobacterales</taxon>
        <taxon>Rhodanobacteraceae</taxon>
        <taxon>Dokdonella</taxon>
    </lineage>
</organism>
<dbReference type="InterPro" id="IPR020046">
    <property type="entry name" value="5-3_exonucl_a-hlix_arch_N"/>
</dbReference>
<dbReference type="SUPFAM" id="SSF88723">
    <property type="entry name" value="PIN domain-like"/>
    <property type="match status" value="1"/>
</dbReference>
<dbReference type="CDD" id="cd09898">
    <property type="entry name" value="H3TH_53EXO"/>
    <property type="match status" value="1"/>
</dbReference>
<dbReference type="InterPro" id="IPR036279">
    <property type="entry name" value="5-3_exonuclease_C_sf"/>
</dbReference>
<evidence type="ECO:0000256" key="17">
    <source>
        <dbReference type="RuleBase" id="RU004460"/>
    </source>
</evidence>
<dbReference type="FunFam" id="3.30.420.10:FF:000026">
    <property type="entry name" value="DNA polymerase I"/>
    <property type="match status" value="1"/>
</dbReference>
<protein>
    <recommendedName>
        <fullName evidence="4 16">DNA polymerase I</fullName>
        <ecNumber evidence="3 16">2.7.7.7</ecNumber>
    </recommendedName>
</protein>
<dbReference type="PRINTS" id="PR00868">
    <property type="entry name" value="DNAPOLI"/>
</dbReference>
<dbReference type="FunFam" id="3.40.50.1010:FF:000001">
    <property type="entry name" value="DNA polymerase I"/>
    <property type="match status" value="1"/>
</dbReference>
<comment type="similarity">
    <text evidence="1 17">Belongs to the DNA polymerase type-A family.</text>
</comment>
<dbReference type="GO" id="GO:0006302">
    <property type="term" value="P:double-strand break repair"/>
    <property type="evidence" value="ECO:0007669"/>
    <property type="project" value="TreeGrafter"/>
</dbReference>
<dbReference type="Pfam" id="PF02739">
    <property type="entry name" value="5_3_exonuc_N"/>
    <property type="match status" value="1"/>
</dbReference>
<evidence type="ECO:0000313" key="22">
    <source>
        <dbReference type="EMBL" id="SFN60163.1"/>
    </source>
</evidence>
<dbReference type="Pfam" id="PF00476">
    <property type="entry name" value="DNA_pol_A"/>
    <property type="match status" value="1"/>
</dbReference>
<gene>
    <name evidence="17" type="primary">polA</name>
    <name evidence="22" type="ORF">SAMN05216289_13522</name>
</gene>
<dbReference type="SMART" id="SM00475">
    <property type="entry name" value="53EXOc"/>
    <property type="match status" value="1"/>
</dbReference>